<reference evidence="2" key="1">
    <citation type="submission" date="2017-09" db="EMBL/GenBank/DDBJ databases">
        <authorList>
            <person name="Varghese N."/>
            <person name="Submissions S."/>
        </authorList>
    </citation>
    <scope>NUCLEOTIDE SEQUENCE [LARGE SCALE GENOMIC DNA]</scope>
    <source>
        <strain evidence="2">DSM 29961</strain>
    </source>
</reference>
<gene>
    <name evidence="1" type="ORF">SAMN06269250_2833</name>
</gene>
<evidence type="ECO:0000313" key="1">
    <source>
        <dbReference type="EMBL" id="SOD88761.1"/>
    </source>
</evidence>
<name>A0A286FZR6_9BACT</name>
<proteinExistence type="predicted"/>
<accession>A0A286FZR6</accession>
<dbReference type="Proteomes" id="UP000219452">
    <property type="component" value="Unassembled WGS sequence"/>
</dbReference>
<evidence type="ECO:0000313" key="2">
    <source>
        <dbReference type="Proteomes" id="UP000219452"/>
    </source>
</evidence>
<dbReference type="EMBL" id="OCNH01000002">
    <property type="protein sequence ID" value="SOD88761.1"/>
    <property type="molecule type" value="Genomic_DNA"/>
</dbReference>
<keyword evidence="2" id="KW-1185">Reference proteome</keyword>
<dbReference type="AlphaFoldDB" id="A0A286FZR6"/>
<protein>
    <recommendedName>
        <fullName evidence="3">Lipocalin-like domain-containing protein</fullName>
    </recommendedName>
</protein>
<organism evidence="1 2">
    <name type="scientific">Spirosoma fluviale</name>
    <dbReference type="NCBI Taxonomy" id="1597977"/>
    <lineage>
        <taxon>Bacteria</taxon>
        <taxon>Pseudomonadati</taxon>
        <taxon>Bacteroidota</taxon>
        <taxon>Cytophagia</taxon>
        <taxon>Cytophagales</taxon>
        <taxon>Cytophagaceae</taxon>
        <taxon>Spirosoma</taxon>
    </lineage>
</organism>
<sequence length="124" mass="13847">MAFTGWVQHSPDYTETLTGVYTMTYMNWNGDIARMPEPGFSGSVRMTKRDNTHLDMTFSIKAHGNGKTIDETSDPQTVELRPGHGMSFFLYENRVKLGTISPKAISIKTVTETGAGVVEIKAWR</sequence>
<evidence type="ECO:0008006" key="3">
    <source>
        <dbReference type="Google" id="ProtNLM"/>
    </source>
</evidence>